<organism evidence="1 2">
    <name type="scientific">Ancylostoma duodenale</name>
    <dbReference type="NCBI Taxonomy" id="51022"/>
    <lineage>
        <taxon>Eukaryota</taxon>
        <taxon>Metazoa</taxon>
        <taxon>Ecdysozoa</taxon>
        <taxon>Nematoda</taxon>
        <taxon>Chromadorea</taxon>
        <taxon>Rhabditida</taxon>
        <taxon>Rhabditina</taxon>
        <taxon>Rhabditomorpha</taxon>
        <taxon>Strongyloidea</taxon>
        <taxon>Ancylostomatidae</taxon>
        <taxon>Ancylostomatinae</taxon>
        <taxon>Ancylostoma</taxon>
    </lineage>
</organism>
<proteinExistence type="predicted"/>
<protein>
    <submittedName>
        <fullName evidence="1">Uncharacterized protein</fullName>
    </submittedName>
</protein>
<keyword evidence="2" id="KW-1185">Reference proteome</keyword>
<reference evidence="1 2" key="1">
    <citation type="submission" date="2013-12" db="EMBL/GenBank/DDBJ databases">
        <title>Draft genome of the parsitic nematode Ancylostoma duodenale.</title>
        <authorList>
            <person name="Mitreva M."/>
        </authorList>
    </citation>
    <scope>NUCLEOTIDE SEQUENCE [LARGE SCALE GENOMIC DNA]</scope>
    <source>
        <strain evidence="1 2">Zhejiang</strain>
    </source>
</reference>
<name>A0A0C2CFG6_9BILA</name>
<evidence type="ECO:0000313" key="2">
    <source>
        <dbReference type="Proteomes" id="UP000054047"/>
    </source>
</evidence>
<gene>
    <name evidence="1" type="ORF">ANCDUO_21408</name>
</gene>
<dbReference type="EMBL" id="KN758846">
    <property type="protein sequence ID" value="KIH48522.1"/>
    <property type="molecule type" value="Genomic_DNA"/>
</dbReference>
<accession>A0A0C2CFG6</accession>
<evidence type="ECO:0000313" key="1">
    <source>
        <dbReference type="EMBL" id="KIH48522.1"/>
    </source>
</evidence>
<dbReference type="AlphaFoldDB" id="A0A0C2CFG6"/>
<dbReference type="Proteomes" id="UP000054047">
    <property type="component" value="Unassembled WGS sequence"/>
</dbReference>
<sequence length="80" mass="9127">MDSDDIVTLLHHLLSRLDAIDSRLDVDLETTLELTAPKSERAFCGVDENRDCHHTGISSRFKDPCFARHRRPICLCVFTT</sequence>